<proteinExistence type="predicted"/>
<dbReference type="InterPro" id="IPR036457">
    <property type="entry name" value="PPM-type-like_dom_sf"/>
</dbReference>
<comment type="caution">
    <text evidence="4">The sequence shown here is derived from an EMBL/GenBank/DDBJ whole genome shotgun (WGS) entry which is preliminary data.</text>
</comment>
<feature type="modified residue" description="4-aspartylphosphate" evidence="2">
    <location>
        <position position="53"/>
    </location>
</feature>
<dbReference type="GO" id="GO:0000160">
    <property type="term" value="P:phosphorelay signal transduction system"/>
    <property type="evidence" value="ECO:0007669"/>
    <property type="project" value="InterPro"/>
</dbReference>
<dbReference type="InterPro" id="IPR001932">
    <property type="entry name" value="PPM-type_phosphatase-like_dom"/>
</dbReference>
<dbReference type="Gene3D" id="3.60.40.10">
    <property type="entry name" value="PPM-type phosphatase domain"/>
    <property type="match status" value="1"/>
</dbReference>
<dbReference type="Gene3D" id="3.40.50.2300">
    <property type="match status" value="1"/>
</dbReference>
<dbReference type="PANTHER" id="PTHR43156:SF2">
    <property type="entry name" value="STAGE II SPORULATION PROTEIN E"/>
    <property type="match status" value="1"/>
</dbReference>
<dbReference type="AlphaFoldDB" id="A0A7W0CDM1"/>
<dbReference type="Pfam" id="PF00072">
    <property type="entry name" value="Response_reg"/>
    <property type="match status" value="1"/>
</dbReference>
<name>A0A7W0CDM1_9ACTN</name>
<evidence type="ECO:0000256" key="2">
    <source>
        <dbReference type="PROSITE-ProRule" id="PRU00169"/>
    </source>
</evidence>
<evidence type="ECO:0000256" key="1">
    <source>
        <dbReference type="ARBA" id="ARBA00022801"/>
    </source>
</evidence>
<evidence type="ECO:0000313" key="5">
    <source>
        <dbReference type="Proteomes" id="UP000530928"/>
    </source>
</evidence>
<dbReference type="InterPro" id="IPR011006">
    <property type="entry name" value="CheY-like_superfamily"/>
</dbReference>
<dbReference type="Pfam" id="PF07228">
    <property type="entry name" value="SpoIIE"/>
    <property type="match status" value="1"/>
</dbReference>
<dbReference type="RefSeq" id="WP_181608036.1">
    <property type="nucleotide sequence ID" value="NZ_BAABAM010000001.1"/>
</dbReference>
<dbReference type="InterPro" id="IPR052016">
    <property type="entry name" value="Bact_Sigma-Reg"/>
</dbReference>
<dbReference type="InterPro" id="IPR001789">
    <property type="entry name" value="Sig_transdc_resp-reg_receiver"/>
</dbReference>
<dbReference type="SUPFAM" id="SSF52172">
    <property type="entry name" value="CheY-like"/>
    <property type="match status" value="1"/>
</dbReference>
<dbReference type="PROSITE" id="PS50110">
    <property type="entry name" value="RESPONSE_REGULATORY"/>
    <property type="match status" value="1"/>
</dbReference>
<feature type="domain" description="Response regulatory" evidence="3">
    <location>
        <begin position="4"/>
        <end position="121"/>
    </location>
</feature>
<accession>A0A7W0CDM1</accession>
<dbReference type="SMART" id="SM00448">
    <property type="entry name" value="REC"/>
    <property type="match status" value="1"/>
</dbReference>
<dbReference type="SUPFAM" id="SSF81606">
    <property type="entry name" value="PP2C-like"/>
    <property type="match status" value="1"/>
</dbReference>
<dbReference type="Proteomes" id="UP000530928">
    <property type="component" value="Unassembled WGS sequence"/>
</dbReference>
<organism evidence="4 5">
    <name type="scientific">Nonomuraea soli</name>
    <dbReference type="NCBI Taxonomy" id="1032476"/>
    <lineage>
        <taxon>Bacteria</taxon>
        <taxon>Bacillati</taxon>
        <taxon>Actinomycetota</taxon>
        <taxon>Actinomycetes</taxon>
        <taxon>Streptosporangiales</taxon>
        <taxon>Streptosporangiaceae</taxon>
        <taxon>Nonomuraea</taxon>
    </lineage>
</organism>
<protein>
    <submittedName>
        <fullName evidence="4">CheY-like chemotaxis protein</fullName>
    </submittedName>
</protein>
<keyword evidence="2" id="KW-0597">Phosphoprotein</keyword>
<evidence type="ECO:0000259" key="3">
    <source>
        <dbReference type="PROSITE" id="PS50110"/>
    </source>
</evidence>
<keyword evidence="5" id="KW-1185">Reference proteome</keyword>
<reference evidence="4 5" key="1">
    <citation type="submission" date="2020-07" db="EMBL/GenBank/DDBJ databases">
        <title>Genomic Encyclopedia of Type Strains, Phase IV (KMG-IV): sequencing the most valuable type-strain genomes for metagenomic binning, comparative biology and taxonomic classification.</title>
        <authorList>
            <person name="Goeker M."/>
        </authorList>
    </citation>
    <scope>NUCLEOTIDE SEQUENCE [LARGE SCALE GENOMIC DNA]</scope>
    <source>
        <strain evidence="4 5">DSM 45533</strain>
    </source>
</reference>
<sequence length="512" mass="54261">MSDLILVVDDLEANRYVVSTWLQQAGYQVIVAGTGREALDQVAQAGPDLVLLDISLPDMSGMAVCEQIKADPLTAATPVVHLTATAVQVTDWAEGLARGADGYLIEPVEPEVLLATVNAMLRYARARRQAEQLAHMLAGLADTTLAVNLAERVEDLLAAAAEGAGRIFGGPAAVLAGTRYATSIPSAGEYSGDKVWTSPTGLTITVEQADTWPVSLVAEQEQWVAVSRPNPARPPVAVTVPVEAAPGEEHRHVLGQLAQAVTLAVEALRARDEERRIALTLQSALLPPELPVVPGFELCARYVPASREAEVGGDFYEVVELEDGLLVAIGDVMGHSVHAATVMGEIRHTLRAYALEGHTMSDVLRHVNRLLLRFHPKEVATVCLLSVDIATGEVRAANAGHLPPLIVDASGRAEYHTLPGPLLGADLPRSGDVNLTIPPGGTLLLVTDGLIERRDMPLIDGLDRLQALAGQVSGSLDEICDSILGGLAGDEHEDDIALLVLRRAFPPAPTRA</sequence>
<dbReference type="SMART" id="SM00331">
    <property type="entry name" value="PP2C_SIG"/>
    <property type="match status" value="1"/>
</dbReference>
<dbReference type="GO" id="GO:0016791">
    <property type="term" value="F:phosphatase activity"/>
    <property type="evidence" value="ECO:0007669"/>
    <property type="project" value="TreeGrafter"/>
</dbReference>
<evidence type="ECO:0000313" key="4">
    <source>
        <dbReference type="EMBL" id="MBA2889221.1"/>
    </source>
</evidence>
<dbReference type="EMBL" id="JACDUR010000001">
    <property type="protein sequence ID" value="MBA2889221.1"/>
    <property type="molecule type" value="Genomic_DNA"/>
</dbReference>
<keyword evidence="1" id="KW-0378">Hydrolase</keyword>
<dbReference type="PANTHER" id="PTHR43156">
    <property type="entry name" value="STAGE II SPORULATION PROTEIN E-RELATED"/>
    <property type="match status" value="1"/>
</dbReference>
<gene>
    <name evidence="4" type="ORF">HNR30_000556</name>
</gene>